<accession>A0AAV1LBN2</accession>
<dbReference type="InterPro" id="IPR007889">
    <property type="entry name" value="HTH_Psq"/>
</dbReference>
<proteinExistence type="predicted"/>
<dbReference type="InterPro" id="IPR009057">
    <property type="entry name" value="Homeodomain-like_sf"/>
</dbReference>
<comment type="caution">
    <text evidence="3">The sequence shown here is derived from an EMBL/GenBank/DDBJ whole genome shotgun (WGS) entry which is preliminary data.</text>
</comment>
<comment type="subcellular location">
    <subcellularLocation>
        <location evidence="1">Nucleus</location>
    </subcellularLocation>
</comment>
<gene>
    <name evidence="3" type="ORF">PARMNEM_LOCUS11790</name>
</gene>
<organism evidence="3 4">
    <name type="scientific">Parnassius mnemosyne</name>
    <name type="common">clouded apollo</name>
    <dbReference type="NCBI Taxonomy" id="213953"/>
    <lineage>
        <taxon>Eukaryota</taxon>
        <taxon>Metazoa</taxon>
        <taxon>Ecdysozoa</taxon>
        <taxon>Arthropoda</taxon>
        <taxon>Hexapoda</taxon>
        <taxon>Insecta</taxon>
        <taxon>Pterygota</taxon>
        <taxon>Neoptera</taxon>
        <taxon>Endopterygota</taxon>
        <taxon>Lepidoptera</taxon>
        <taxon>Glossata</taxon>
        <taxon>Ditrysia</taxon>
        <taxon>Papilionoidea</taxon>
        <taxon>Papilionidae</taxon>
        <taxon>Parnassiinae</taxon>
        <taxon>Parnassini</taxon>
        <taxon>Parnassius</taxon>
        <taxon>Driopa</taxon>
    </lineage>
</organism>
<keyword evidence="4" id="KW-1185">Reference proteome</keyword>
<dbReference type="GO" id="GO:0003677">
    <property type="term" value="F:DNA binding"/>
    <property type="evidence" value="ECO:0007669"/>
    <property type="project" value="InterPro"/>
</dbReference>
<evidence type="ECO:0000256" key="1">
    <source>
        <dbReference type="ARBA" id="ARBA00004123"/>
    </source>
</evidence>
<reference evidence="3 4" key="1">
    <citation type="submission" date="2023-11" db="EMBL/GenBank/DDBJ databases">
        <authorList>
            <person name="Hedman E."/>
            <person name="Englund M."/>
            <person name="Stromberg M."/>
            <person name="Nyberg Akerstrom W."/>
            <person name="Nylinder S."/>
            <person name="Jareborg N."/>
            <person name="Kallberg Y."/>
            <person name="Kronander E."/>
        </authorList>
    </citation>
    <scope>NUCLEOTIDE SEQUENCE [LARGE SCALE GENOMIC DNA]</scope>
</reference>
<evidence type="ECO:0000313" key="4">
    <source>
        <dbReference type="Proteomes" id="UP001314205"/>
    </source>
</evidence>
<dbReference type="EMBL" id="CAVLGL010000087">
    <property type="protein sequence ID" value="CAK1591597.1"/>
    <property type="molecule type" value="Genomic_DNA"/>
</dbReference>
<dbReference type="AlphaFoldDB" id="A0AAV1LBN2"/>
<evidence type="ECO:0000259" key="2">
    <source>
        <dbReference type="Pfam" id="PF05225"/>
    </source>
</evidence>
<sequence length="79" mass="8953">MPKVCEGGTYLDKYTEEDIVKAIEAIRNGMPKKTAAKKFGVPRPTLQFRLSSQFVKPRPGPTTVLTEDEENILVEWINM</sequence>
<evidence type="ECO:0000313" key="3">
    <source>
        <dbReference type="EMBL" id="CAK1591597.1"/>
    </source>
</evidence>
<dbReference type="SUPFAM" id="SSF46689">
    <property type="entry name" value="Homeodomain-like"/>
    <property type="match status" value="1"/>
</dbReference>
<dbReference type="GO" id="GO:0005634">
    <property type="term" value="C:nucleus"/>
    <property type="evidence" value="ECO:0007669"/>
    <property type="project" value="UniProtKB-SubCell"/>
</dbReference>
<dbReference type="Pfam" id="PF05225">
    <property type="entry name" value="HTH_psq"/>
    <property type="match status" value="1"/>
</dbReference>
<feature type="domain" description="HTH psq-type" evidence="2">
    <location>
        <begin position="15"/>
        <end position="49"/>
    </location>
</feature>
<dbReference type="Gene3D" id="1.10.10.60">
    <property type="entry name" value="Homeodomain-like"/>
    <property type="match status" value="1"/>
</dbReference>
<dbReference type="Proteomes" id="UP001314205">
    <property type="component" value="Unassembled WGS sequence"/>
</dbReference>
<name>A0AAV1LBN2_9NEOP</name>
<protein>
    <recommendedName>
        <fullName evidence="2">HTH psq-type domain-containing protein</fullName>
    </recommendedName>
</protein>